<feature type="region of interest" description="Disordered" evidence="1">
    <location>
        <begin position="228"/>
        <end position="269"/>
    </location>
</feature>
<feature type="compositionally biased region" description="Basic and acidic residues" evidence="1">
    <location>
        <begin position="90"/>
        <end position="99"/>
    </location>
</feature>
<feature type="region of interest" description="Disordered" evidence="1">
    <location>
        <begin position="76"/>
        <end position="106"/>
    </location>
</feature>
<feature type="compositionally biased region" description="Polar residues" evidence="1">
    <location>
        <begin position="186"/>
        <end position="206"/>
    </location>
</feature>
<sequence>MVLEKKKDHWAFLEEIEAPTWVDLTLEAKSTYQEIDDGWFHTTHVFHQCSSQELKAAFAHVGEGFMSSDIYMKAPSSPKLPSSVSRSRGKHYESNKSQDDNNLSLNKQHPVKVLSGKPSRAHSGSGEEIKPKLSFMNSKGISRSKRSFVLGKNLTEVKDNNFKAVSSYGHSEGSSSSAADKSGESNTSTVTSEGDQKPQRTNLEVSSQALGYSSGLLSAMRISLRKSYTTRQASRVDLNNKRQSRGRNSVSSKSSVGSSSNSNHGNGVKSSTFALIQQYREWTPDSRNVGRLNRATKNKVKDSIVSNASYVKVKEGICNSRKGGTSIVAKSSHQELPKSKVQKQTLHAKGLLPHKVNEQGLLRGTAMAKEKVTVGGPNKLVGAGNENATGRQAVSQKYSRGDIATGVMVRGQKGANEYIPEKGDKTRSVVLKENISCPRKAKHPINATQRVYLR</sequence>
<feature type="region of interest" description="Disordered" evidence="1">
    <location>
        <begin position="113"/>
        <end position="132"/>
    </location>
</feature>
<dbReference type="Proteomes" id="UP000027138">
    <property type="component" value="Unassembled WGS sequence"/>
</dbReference>
<organism evidence="2 3">
    <name type="scientific">Jatropha curcas</name>
    <name type="common">Barbados nut</name>
    <dbReference type="NCBI Taxonomy" id="180498"/>
    <lineage>
        <taxon>Eukaryota</taxon>
        <taxon>Viridiplantae</taxon>
        <taxon>Streptophyta</taxon>
        <taxon>Embryophyta</taxon>
        <taxon>Tracheophyta</taxon>
        <taxon>Spermatophyta</taxon>
        <taxon>Magnoliopsida</taxon>
        <taxon>eudicotyledons</taxon>
        <taxon>Gunneridae</taxon>
        <taxon>Pentapetalae</taxon>
        <taxon>rosids</taxon>
        <taxon>fabids</taxon>
        <taxon>Malpighiales</taxon>
        <taxon>Euphorbiaceae</taxon>
        <taxon>Crotonoideae</taxon>
        <taxon>Jatropheae</taxon>
        <taxon>Jatropha</taxon>
    </lineage>
</organism>
<evidence type="ECO:0000313" key="2">
    <source>
        <dbReference type="EMBL" id="KDP38947.1"/>
    </source>
</evidence>
<evidence type="ECO:0000313" key="3">
    <source>
        <dbReference type="Proteomes" id="UP000027138"/>
    </source>
</evidence>
<gene>
    <name evidence="2" type="ORF">JCGZ_00704</name>
</gene>
<feature type="compositionally biased region" description="Low complexity" evidence="1">
    <location>
        <begin position="166"/>
        <end position="180"/>
    </location>
</feature>
<dbReference type="OrthoDB" id="1923324at2759"/>
<keyword evidence="3" id="KW-1185">Reference proteome</keyword>
<proteinExistence type="predicted"/>
<accession>A0A067KS37</accession>
<reference evidence="2 3" key="1">
    <citation type="journal article" date="2014" name="PLoS ONE">
        <title>Global Analysis of Gene Expression Profiles in Physic Nut (Jatropha curcas L.) Seedlings Exposed to Salt Stress.</title>
        <authorList>
            <person name="Zhang L."/>
            <person name="Zhang C."/>
            <person name="Wu P."/>
            <person name="Chen Y."/>
            <person name="Li M."/>
            <person name="Jiang H."/>
            <person name="Wu G."/>
        </authorList>
    </citation>
    <scope>NUCLEOTIDE SEQUENCE [LARGE SCALE GENOMIC DNA]</scope>
    <source>
        <strain evidence="3">cv. GZQX0401</strain>
        <tissue evidence="2">Young leaves</tissue>
    </source>
</reference>
<feature type="compositionally biased region" description="Low complexity" evidence="1">
    <location>
        <begin position="76"/>
        <end position="86"/>
    </location>
</feature>
<dbReference type="EMBL" id="KK914353">
    <property type="protein sequence ID" value="KDP38947.1"/>
    <property type="molecule type" value="Genomic_DNA"/>
</dbReference>
<protein>
    <submittedName>
        <fullName evidence="2">Uncharacterized protein</fullName>
    </submittedName>
</protein>
<evidence type="ECO:0000256" key="1">
    <source>
        <dbReference type="SAM" id="MobiDB-lite"/>
    </source>
</evidence>
<feature type="region of interest" description="Disordered" evidence="1">
    <location>
        <begin position="166"/>
        <end position="206"/>
    </location>
</feature>
<dbReference type="AlphaFoldDB" id="A0A067KS37"/>
<feature type="compositionally biased region" description="Low complexity" evidence="1">
    <location>
        <begin position="246"/>
        <end position="269"/>
    </location>
</feature>
<name>A0A067KS37_JATCU</name>